<keyword evidence="1" id="KW-1185">Reference proteome</keyword>
<evidence type="ECO:0000313" key="2">
    <source>
        <dbReference type="WBParaSite" id="maker-uti_cns_0047311-snap-gene-0.14-mRNA-1"/>
    </source>
</evidence>
<reference evidence="2" key="1">
    <citation type="submission" date="2016-11" db="UniProtKB">
        <authorList>
            <consortium name="WormBaseParasite"/>
        </authorList>
    </citation>
    <scope>IDENTIFICATION</scope>
</reference>
<dbReference type="Proteomes" id="UP000095280">
    <property type="component" value="Unplaced"/>
</dbReference>
<protein>
    <submittedName>
        <fullName evidence="2">Secreted protein</fullName>
    </submittedName>
</protein>
<organism evidence="1 2">
    <name type="scientific">Macrostomum lignano</name>
    <dbReference type="NCBI Taxonomy" id="282301"/>
    <lineage>
        <taxon>Eukaryota</taxon>
        <taxon>Metazoa</taxon>
        <taxon>Spiralia</taxon>
        <taxon>Lophotrochozoa</taxon>
        <taxon>Platyhelminthes</taxon>
        <taxon>Rhabditophora</taxon>
        <taxon>Macrostomorpha</taxon>
        <taxon>Macrostomida</taxon>
        <taxon>Macrostomidae</taxon>
        <taxon>Macrostomum</taxon>
    </lineage>
</organism>
<evidence type="ECO:0000313" key="1">
    <source>
        <dbReference type="Proteomes" id="UP000095280"/>
    </source>
</evidence>
<proteinExistence type="predicted"/>
<name>A0A1I8JFW8_9PLAT</name>
<dbReference type="WBParaSite" id="maker-uti_cns_0047311-snap-gene-0.14-mRNA-1">
    <property type="protein sequence ID" value="maker-uti_cns_0047311-snap-gene-0.14-mRNA-1"/>
    <property type="gene ID" value="maker-uti_cns_0047311-snap-gene-0.14"/>
</dbReference>
<dbReference type="AlphaFoldDB" id="A0A1I8JFW8"/>
<accession>A0A1I8JFW8</accession>
<sequence>MTLTRRATSVPLELISRFVPLSWMEKLSSCRSGTLLARSVSAPSPRLITEAPMASLWCTIAQTKSRSTTLRIGYKRSTNTLRRMSTNCWLATSAI</sequence>